<feature type="region of interest" description="Disordered" evidence="1">
    <location>
        <begin position="25"/>
        <end position="46"/>
    </location>
</feature>
<keyword evidence="3" id="KW-1185">Reference proteome</keyword>
<name>A0AAV2MDP0_KNICA</name>
<evidence type="ECO:0000313" key="2">
    <source>
        <dbReference type="EMBL" id="CAL1611474.1"/>
    </source>
</evidence>
<dbReference type="Proteomes" id="UP001497482">
    <property type="component" value="Chromosome 7"/>
</dbReference>
<gene>
    <name evidence="2" type="ORF">KC01_LOCUS37884</name>
</gene>
<dbReference type="EMBL" id="OZ035829">
    <property type="protein sequence ID" value="CAL1611474.1"/>
    <property type="molecule type" value="Genomic_DNA"/>
</dbReference>
<feature type="region of interest" description="Disordered" evidence="1">
    <location>
        <begin position="67"/>
        <end position="87"/>
    </location>
</feature>
<organism evidence="2 3">
    <name type="scientific">Knipowitschia caucasica</name>
    <name type="common">Caucasian dwarf goby</name>
    <name type="synonym">Pomatoschistus caucasicus</name>
    <dbReference type="NCBI Taxonomy" id="637954"/>
    <lineage>
        <taxon>Eukaryota</taxon>
        <taxon>Metazoa</taxon>
        <taxon>Chordata</taxon>
        <taxon>Craniata</taxon>
        <taxon>Vertebrata</taxon>
        <taxon>Euteleostomi</taxon>
        <taxon>Actinopterygii</taxon>
        <taxon>Neopterygii</taxon>
        <taxon>Teleostei</taxon>
        <taxon>Neoteleostei</taxon>
        <taxon>Acanthomorphata</taxon>
        <taxon>Gobiaria</taxon>
        <taxon>Gobiiformes</taxon>
        <taxon>Gobioidei</taxon>
        <taxon>Gobiidae</taxon>
        <taxon>Gobiinae</taxon>
        <taxon>Knipowitschia</taxon>
    </lineage>
</organism>
<dbReference type="AlphaFoldDB" id="A0AAV2MDP0"/>
<reference evidence="2 3" key="1">
    <citation type="submission" date="2024-04" db="EMBL/GenBank/DDBJ databases">
        <authorList>
            <person name="Waldvogel A.-M."/>
            <person name="Schoenle A."/>
        </authorList>
    </citation>
    <scope>NUCLEOTIDE SEQUENCE [LARGE SCALE GENOMIC DNA]</scope>
</reference>
<protein>
    <submittedName>
        <fullName evidence="2">Uncharacterized protein</fullName>
    </submittedName>
</protein>
<evidence type="ECO:0000313" key="3">
    <source>
        <dbReference type="Proteomes" id="UP001497482"/>
    </source>
</evidence>
<feature type="compositionally biased region" description="Basic and acidic residues" evidence="1">
    <location>
        <begin position="25"/>
        <end position="36"/>
    </location>
</feature>
<sequence length="228" mass="26418">MYRRRSRSRTWDICRVKRRFETDHRPGTRELERPDADPWTSQKDPVQRLHSDNWDCVRVSLQRGSLQRGSLQRGTAGQRETGKRAKYNAATPTCERDLQSVVWQRWSEVVRVQLGTRPGQWAVATWGPRYVAVHSVAKRGQHWIKAFCTWQEKDEGGTGDSDDLLLDQFMVGLRRGLVKQELSRQLRRRDGTTFKAACTEARALEQELQVEEESLVVVSQLTSRPNSQ</sequence>
<evidence type="ECO:0000256" key="1">
    <source>
        <dbReference type="SAM" id="MobiDB-lite"/>
    </source>
</evidence>
<accession>A0AAV2MDP0</accession>
<proteinExistence type="predicted"/>